<evidence type="ECO:0000256" key="1">
    <source>
        <dbReference type="ARBA" id="ARBA00022448"/>
    </source>
</evidence>
<dbReference type="GO" id="GO:0016887">
    <property type="term" value="F:ATP hydrolysis activity"/>
    <property type="evidence" value="ECO:0007669"/>
    <property type="project" value="InterPro"/>
</dbReference>
<keyword evidence="2" id="KW-0547">Nucleotide-binding</keyword>
<keyword evidence="1" id="KW-0813">Transport</keyword>
<evidence type="ECO:0000313" key="6">
    <source>
        <dbReference type="Proteomes" id="UP000295696"/>
    </source>
</evidence>
<keyword evidence="3 5" id="KW-0067">ATP-binding</keyword>
<dbReference type="PANTHER" id="PTHR24220">
    <property type="entry name" value="IMPORT ATP-BINDING PROTEIN"/>
    <property type="match status" value="1"/>
</dbReference>
<evidence type="ECO:0000256" key="2">
    <source>
        <dbReference type="ARBA" id="ARBA00022741"/>
    </source>
</evidence>
<reference evidence="5 6" key="1">
    <citation type="submission" date="2019-03" db="EMBL/GenBank/DDBJ databases">
        <title>Genomic Encyclopedia of Type Strains, Phase IV (KMG-IV): sequencing the most valuable type-strain genomes for metagenomic binning, comparative biology and taxonomic classification.</title>
        <authorList>
            <person name="Goeker M."/>
        </authorList>
    </citation>
    <scope>NUCLEOTIDE SEQUENCE [LARGE SCALE GENOMIC DNA]</scope>
    <source>
        <strain evidence="5 6">DSM 104836</strain>
    </source>
</reference>
<dbReference type="SUPFAM" id="SSF52540">
    <property type="entry name" value="P-loop containing nucleoside triphosphate hydrolases"/>
    <property type="match status" value="1"/>
</dbReference>
<protein>
    <submittedName>
        <fullName evidence="5">Putative ABC transport system ATP-binding protein</fullName>
    </submittedName>
</protein>
<dbReference type="Gene3D" id="3.40.50.300">
    <property type="entry name" value="P-loop containing nucleotide triphosphate hydrolases"/>
    <property type="match status" value="1"/>
</dbReference>
<gene>
    <name evidence="5" type="ORF">EDD52_101216</name>
</gene>
<evidence type="ECO:0000256" key="3">
    <source>
        <dbReference type="ARBA" id="ARBA00022840"/>
    </source>
</evidence>
<name>A0A4R3JP54_9RHOB</name>
<evidence type="ECO:0000259" key="4">
    <source>
        <dbReference type="SMART" id="SM00382"/>
    </source>
</evidence>
<dbReference type="PANTHER" id="PTHR24220:SF611">
    <property type="entry name" value="ATP-BINDING COMPONENT OF ABC TRANSPORTER-RELATED"/>
    <property type="match status" value="1"/>
</dbReference>
<dbReference type="RefSeq" id="WP_132241172.1">
    <property type="nucleotide sequence ID" value="NZ_SLZU01000001.1"/>
</dbReference>
<sequence length="225" mass="24835">MLHVTNLSLTFEDAARTRFKVLDIPRLDARPGALLVLTGSSGSGKTTLLNTLCGMQAADEGRIDWAGQEISSLSETARDRWRRDHVGLVFQDFHLIEELSPLDNVLVPAWFSRFRAGKLRQRAKGLLSDLGVPASRRRLSELSRGERQRVALARALLFDPQILLADEPTASLDRAAGAAVIETLRRLAQDEGRFVMAVSHDPALIAAADRLIELARGRLRQEVPA</sequence>
<dbReference type="InterPro" id="IPR017911">
    <property type="entry name" value="MacB-like_ATP-bd"/>
</dbReference>
<feature type="domain" description="AAA+ ATPase" evidence="4">
    <location>
        <begin position="31"/>
        <end position="218"/>
    </location>
</feature>
<organism evidence="5 6">
    <name type="scientific">Primorskyibacter sedentarius</name>
    <dbReference type="NCBI Taxonomy" id="745311"/>
    <lineage>
        <taxon>Bacteria</taxon>
        <taxon>Pseudomonadati</taxon>
        <taxon>Pseudomonadota</taxon>
        <taxon>Alphaproteobacteria</taxon>
        <taxon>Rhodobacterales</taxon>
        <taxon>Roseobacteraceae</taxon>
        <taxon>Primorskyibacter</taxon>
    </lineage>
</organism>
<dbReference type="InterPro" id="IPR027417">
    <property type="entry name" value="P-loop_NTPase"/>
</dbReference>
<dbReference type="AlphaFoldDB" id="A0A4R3JP54"/>
<dbReference type="Proteomes" id="UP000295696">
    <property type="component" value="Unassembled WGS sequence"/>
</dbReference>
<dbReference type="InterPro" id="IPR003593">
    <property type="entry name" value="AAA+_ATPase"/>
</dbReference>
<dbReference type="SMART" id="SM00382">
    <property type="entry name" value="AAA"/>
    <property type="match status" value="1"/>
</dbReference>
<dbReference type="InterPro" id="IPR015854">
    <property type="entry name" value="ABC_transpr_LolD-like"/>
</dbReference>
<dbReference type="CDD" id="cd03255">
    <property type="entry name" value="ABC_MJ0796_LolCDE_FtsE"/>
    <property type="match status" value="1"/>
</dbReference>
<accession>A0A4R3JP54</accession>
<dbReference type="OrthoDB" id="9787227at2"/>
<dbReference type="InterPro" id="IPR003439">
    <property type="entry name" value="ABC_transporter-like_ATP-bd"/>
</dbReference>
<dbReference type="EMBL" id="SLZU01000001">
    <property type="protein sequence ID" value="TCS67125.1"/>
    <property type="molecule type" value="Genomic_DNA"/>
</dbReference>
<keyword evidence="6" id="KW-1185">Reference proteome</keyword>
<dbReference type="Pfam" id="PF00005">
    <property type="entry name" value="ABC_tran"/>
    <property type="match status" value="1"/>
</dbReference>
<dbReference type="GO" id="GO:0005886">
    <property type="term" value="C:plasma membrane"/>
    <property type="evidence" value="ECO:0007669"/>
    <property type="project" value="TreeGrafter"/>
</dbReference>
<comment type="caution">
    <text evidence="5">The sequence shown here is derived from an EMBL/GenBank/DDBJ whole genome shotgun (WGS) entry which is preliminary data.</text>
</comment>
<dbReference type="GO" id="GO:0005524">
    <property type="term" value="F:ATP binding"/>
    <property type="evidence" value="ECO:0007669"/>
    <property type="project" value="UniProtKB-KW"/>
</dbReference>
<evidence type="ECO:0000313" key="5">
    <source>
        <dbReference type="EMBL" id="TCS67125.1"/>
    </source>
</evidence>
<dbReference type="GO" id="GO:0022857">
    <property type="term" value="F:transmembrane transporter activity"/>
    <property type="evidence" value="ECO:0007669"/>
    <property type="project" value="TreeGrafter"/>
</dbReference>
<proteinExistence type="predicted"/>